<dbReference type="PANTHER" id="PTHR42711:SF5">
    <property type="entry name" value="ABC TRANSPORTER ATP-BINDING PROTEIN NATA"/>
    <property type="match status" value="1"/>
</dbReference>
<dbReference type="SMART" id="SM00382">
    <property type="entry name" value="AAA"/>
    <property type="match status" value="1"/>
</dbReference>
<gene>
    <name evidence="6" type="ORF">A2675_02225</name>
</gene>
<dbReference type="EMBL" id="MHUS01000016">
    <property type="protein sequence ID" value="OHA80886.1"/>
    <property type="molecule type" value="Genomic_DNA"/>
</dbReference>
<dbReference type="PROSITE" id="PS50893">
    <property type="entry name" value="ABC_TRANSPORTER_2"/>
    <property type="match status" value="1"/>
</dbReference>
<dbReference type="GO" id="GO:0016887">
    <property type="term" value="F:ATP hydrolysis activity"/>
    <property type="evidence" value="ECO:0007669"/>
    <property type="project" value="InterPro"/>
</dbReference>
<dbReference type="Gene3D" id="3.40.50.300">
    <property type="entry name" value="P-loop containing nucleotide triphosphate hydrolases"/>
    <property type="match status" value="1"/>
</dbReference>
<dbReference type="GO" id="GO:0005524">
    <property type="term" value="F:ATP binding"/>
    <property type="evidence" value="ECO:0007669"/>
    <property type="project" value="UniProtKB-KW"/>
</dbReference>
<evidence type="ECO:0000256" key="3">
    <source>
        <dbReference type="ARBA" id="ARBA00022741"/>
    </source>
</evidence>
<keyword evidence="3" id="KW-0547">Nucleotide-binding</keyword>
<organism evidence="6 7">
    <name type="scientific">Candidatus Yonathbacteria bacterium RIFCSPHIGHO2_01_FULL_51_10</name>
    <dbReference type="NCBI Taxonomy" id="1802723"/>
    <lineage>
        <taxon>Bacteria</taxon>
        <taxon>Candidatus Yonathiibacteriota</taxon>
    </lineage>
</organism>
<dbReference type="Pfam" id="PF00005">
    <property type="entry name" value="ABC_tran"/>
    <property type="match status" value="1"/>
</dbReference>
<dbReference type="InterPro" id="IPR027417">
    <property type="entry name" value="P-loop_NTPase"/>
</dbReference>
<comment type="caution">
    <text evidence="6">The sequence shown here is derived from an EMBL/GenBank/DDBJ whole genome shotgun (WGS) entry which is preliminary data.</text>
</comment>
<evidence type="ECO:0000256" key="2">
    <source>
        <dbReference type="ARBA" id="ARBA00022448"/>
    </source>
</evidence>
<evidence type="ECO:0000256" key="4">
    <source>
        <dbReference type="ARBA" id="ARBA00022840"/>
    </source>
</evidence>
<dbReference type="STRING" id="1802723.A2675_02225"/>
<dbReference type="InterPro" id="IPR003439">
    <property type="entry name" value="ABC_transporter-like_ATP-bd"/>
</dbReference>
<feature type="domain" description="ABC transporter" evidence="5">
    <location>
        <begin position="4"/>
        <end position="234"/>
    </location>
</feature>
<evidence type="ECO:0000256" key="1">
    <source>
        <dbReference type="ARBA" id="ARBA00005417"/>
    </source>
</evidence>
<dbReference type="PANTHER" id="PTHR42711">
    <property type="entry name" value="ABC TRANSPORTER ATP-BINDING PROTEIN"/>
    <property type="match status" value="1"/>
</dbReference>
<dbReference type="AlphaFoldDB" id="A0A1G2S754"/>
<reference evidence="6 7" key="1">
    <citation type="journal article" date="2016" name="Nat. Commun.">
        <title>Thousands of microbial genomes shed light on interconnected biogeochemical processes in an aquifer system.</title>
        <authorList>
            <person name="Anantharaman K."/>
            <person name="Brown C.T."/>
            <person name="Hug L.A."/>
            <person name="Sharon I."/>
            <person name="Castelle C.J."/>
            <person name="Probst A.J."/>
            <person name="Thomas B.C."/>
            <person name="Singh A."/>
            <person name="Wilkins M.J."/>
            <person name="Karaoz U."/>
            <person name="Brodie E.L."/>
            <person name="Williams K.H."/>
            <person name="Hubbard S.S."/>
            <person name="Banfield J.F."/>
        </authorList>
    </citation>
    <scope>NUCLEOTIDE SEQUENCE [LARGE SCALE GENOMIC DNA]</scope>
</reference>
<dbReference type="InterPro" id="IPR003593">
    <property type="entry name" value="AAA+_ATPase"/>
</dbReference>
<keyword evidence="2" id="KW-0813">Transport</keyword>
<accession>A0A1G2S754</accession>
<keyword evidence="4" id="KW-0067">ATP-binding</keyword>
<sequence>MNALEISHLTKRYGLNIAVDDLSLSIKKGEFFGFLGKNGAGKSTTINAITGIARFDEGAINVFGVDVVKDYRNARKLVGLAPQEFNIDIFASPRKILHFMGGFYGMSRTIREPRINELLKRFDLESHAEKEFGMLSGGLKRRVLLARAMVHDPELLILDEPTAGVDVELRHELWGYLQELNEAGKTIILTSHYLEEVELLCSRIAIINKGKLVAIGDKSEFTSGGKRLEHRYLELTRDDVDNKTTK</sequence>
<protein>
    <recommendedName>
        <fullName evidence="5">ABC transporter domain-containing protein</fullName>
    </recommendedName>
</protein>
<evidence type="ECO:0000313" key="6">
    <source>
        <dbReference type="EMBL" id="OHA80886.1"/>
    </source>
</evidence>
<evidence type="ECO:0000313" key="7">
    <source>
        <dbReference type="Proteomes" id="UP000176997"/>
    </source>
</evidence>
<evidence type="ECO:0000259" key="5">
    <source>
        <dbReference type="PROSITE" id="PS50893"/>
    </source>
</evidence>
<comment type="similarity">
    <text evidence="1">Belongs to the ABC transporter superfamily.</text>
</comment>
<dbReference type="InterPro" id="IPR050763">
    <property type="entry name" value="ABC_transporter_ATP-binding"/>
</dbReference>
<dbReference type="Proteomes" id="UP000176997">
    <property type="component" value="Unassembled WGS sequence"/>
</dbReference>
<dbReference type="SUPFAM" id="SSF52540">
    <property type="entry name" value="P-loop containing nucleoside triphosphate hydrolases"/>
    <property type="match status" value="1"/>
</dbReference>
<name>A0A1G2S754_9BACT</name>
<proteinExistence type="inferred from homology"/>